<dbReference type="SUPFAM" id="SSF74650">
    <property type="entry name" value="Galactose mutarotase-like"/>
    <property type="match status" value="1"/>
</dbReference>
<feature type="domain" description="Glycoside hydrolase family 65 C-terminal" evidence="4">
    <location>
        <begin position="701"/>
        <end position="770"/>
    </location>
</feature>
<reference evidence="6 7" key="1">
    <citation type="submission" date="2023-11" db="EMBL/GenBank/DDBJ databases">
        <authorList>
            <person name="Xu M."/>
            <person name="Jiang T."/>
        </authorList>
    </citation>
    <scope>NUCLEOTIDE SEQUENCE [LARGE SCALE GENOMIC DNA]</scope>
    <source>
        <strain evidence="6 7">SD</strain>
    </source>
</reference>
<dbReference type="InterPro" id="IPR011013">
    <property type="entry name" value="Gal_mutarotase_sf_dom"/>
</dbReference>
<evidence type="ECO:0000259" key="3">
    <source>
        <dbReference type="Pfam" id="PF03632"/>
    </source>
</evidence>
<dbReference type="InterPro" id="IPR017045">
    <property type="entry name" value="Malt_Pase/Glycosyl_Hdrlase"/>
</dbReference>
<feature type="region of interest" description="Disordered" evidence="2">
    <location>
        <begin position="788"/>
        <end position="807"/>
    </location>
</feature>
<dbReference type="RefSeq" id="WP_319953513.1">
    <property type="nucleotide sequence ID" value="NZ_JAXAVX010000002.1"/>
</dbReference>
<organism evidence="6 7">
    <name type="scientific">Patulibacter brassicae</name>
    <dbReference type="NCBI Taxonomy" id="1705717"/>
    <lineage>
        <taxon>Bacteria</taxon>
        <taxon>Bacillati</taxon>
        <taxon>Actinomycetota</taxon>
        <taxon>Thermoleophilia</taxon>
        <taxon>Solirubrobacterales</taxon>
        <taxon>Patulibacteraceae</taxon>
        <taxon>Patulibacter</taxon>
    </lineage>
</organism>
<evidence type="ECO:0000313" key="6">
    <source>
        <dbReference type="EMBL" id="MDX8151363.1"/>
    </source>
</evidence>
<keyword evidence="7" id="KW-1185">Reference proteome</keyword>
<dbReference type="Gene3D" id="2.60.420.10">
    <property type="entry name" value="Maltose phosphorylase, domain 3"/>
    <property type="match status" value="1"/>
</dbReference>
<gene>
    <name evidence="6" type="ORF">SK069_07160</name>
</gene>
<comment type="caution">
    <text evidence="6">The sequence shown here is derived from an EMBL/GenBank/DDBJ whole genome shotgun (WGS) entry which is preliminary data.</text>
</comment>
<dbReference type="EMBL" id="JAXAVX010000002">
    <property type="protein sequence ID" value="MDX8151363.1"/>
    <property type="molecule type" value="Genomic_DNA"/>
</dbReference>
<dbReference type="GO" id="GO:0016787">
    <property type="term" value="F:hydrolase activity"/>
    <property type="evidence" value="ECO:0007669"/>
    <property type="project" value="UniProtKB-KW"/>
</dbReference>
<dbReference type="InterPro" id="IPR012341">
    <property type="entry name" value="6hp_glycosidase-like_sf"/>
</dbReference>
<dbReference type="Pfam" id="PF03636">
    <property type="entry name" value="Glyco_hydro_65N"/>
    <property type="match status" value="1"/>
</dbReference>
<sequence length="807" mass="89318">MHETTPATHAAQTQGPIVDIEPWGLRETGLDLGRIAVSESLFALSNGHLGLRGNFDEGEPRAQSGTYLSGFFESYPLSYGERGFGFAEDGQSVVNVTDGKLIRLLVEDEPFDVHRGWLEQHDRFLDFRTGVLERNVVWRSQAGRAVRVTTKRLVSFTQRSVAAILYEVEALEQPSRVALQSNLLANQPQDSESADPRKAAALGQVLESELSTGHDLRVVLGHRTRRSGLALAAGMDHVVDRTHCDPKELTQVDDDLGRVTISTLLEPGKPLRMVKFLAYHWSGRQSMDWLRDQVDASLENAIGAGFDGLVKSQRRYLDRYWRVADFQLDGDPELQQAVRFAKFQLLQASARAETRAVGAKGLTGSGYDGHAFWDTESFMLPPLTYAKPDLVRDQLMWRSRTLPLARERAQQLGLRGAAFPWRTIHGEECSGYWPAGLAAFHVNASIAHAVVRYVAATGDDGFARSHGLEILVETARLWESLGHHGPDGTFRIDGVTGPDEYTALVDNNVYTNLMAQLNLDAAADAAERDNDVAHALGVTDDEIARWRVAASTMFVPFDERLGIHPQDQDFLTHERWDFDGTPPEHYPLLLNYPYLQLYRKQVVKQPDLVMALFVRGDAFTAEEKERNFAYYEGVTVRDSSLSACVQAIVAAEVGHVDLAYDYLAEGAFTDLHDLKGDGAEGLHIASLGGVLGAVMFGFGGFRDHGGELRFRPRIPAALTRIQFPIVHCGQRIRVVIEPGKVTYALTALEDGGDEAALRPVTIHHEDEAIELVAGEPVERPLAELHPTFVPTQPAGRAPHRRALRPLS</sequence>
<dbReference type="Pfam" id="PF03632">
    <property type="entry name" value="Glyco_hydro_65m"/>
    <property type="match status" value="1"/>
</dbReference>
<feature type="compositionally biased region" description="Basic residues" evidence="2">
    <location>
        <begin position="797"/>
        <end position="807"/>
    </location>
</feature>
<dbReference type="InterPro" id="IPR008928">
    <property type="entry name" value="6-hairpin_glycosidase_sf"/>
</dbReference>
<dbReference type="PIRSF" id="PIRSF036289">
    <property type="entry name" value="Glycosyl_hydrolase_malt_phosph"/>
    <property type="match status" value="1"/>
</dbReference>
<evidence type="ECO:0000259" key="5">
    <source>
        <dbReference type="Pfam" id="PF03636"/>
    </source>
</evidence>
<dbReference type="InterPro" id="IPR005196">
    <property type="entry name" value="Glyco_hydro_65_N"/>
</dbReference>
<dbReference type="Gene3D" id="1.50.10.10">
    <property type="match status" value="1"/>
</dbReference>
<evidence type="ECO:0000256" key="1">
    <source>
        <dbReference type="ARBA" id="ARBA00006768"/>
    </source>
</evidence>
<dbReference type="Gene3D" id="2.70.98.40">
    <property type="entry name" value="Glycoside hydrolase, family 65, N-terminal domain"/>
    <property type="match status" value="1"/>
</dbReference>
<dbReference type="Proteomes" id="UP001277761">
    <property type="component" value="Unassembled WGS sequence"/>
</dbReference>
<dbReference type="PANTHER" id="PTHR11051:SF13">
    <property type="entry name" value="GLYCOSYL TRANSFERASE"/>
    <property type="match status" value="1"/>
</dbReference>
<dbReference type="InterPro" id="IPR005195">
    <property type="entry name" value="Glyco_hydro_65_M"/>
</dbReference>
<dbReference type="SUPFAM" id="SSF48208">
    <property type="entry name" value="Six-hairpin glycosidases"/>
    <property type="match status" value="1"/>
</dbReference>
<evidence type="ECO:0000313" key="7">
    <source>
        <dbReference type="Proteomes" id="UP001277761"/>
    </source>
</evidence>
<evidence type="ECO:0000259" key="4">
    <source>
        <dbReference type="Pfam" id="PF03633"/>
    </source>
</evidence>
<keyword evidence="6" id="KW-0378">Hydrolase</keyword>
<proteinExistence type="inferred from homology"/>
<evidence type="ECO:0000256" key="2">
    <source>
        <dbReference type="SAM" id="MobiDB-lite"/>
    </source>
</evidence>
<dbReference type="PANTHER" id="PTHR11051">
    <property type="entry name" value="GLYCOSYL HYDROLASE-RELATED"/>
    <property type="match status" value="1"/>
</dbReference>
<name>A0ABU4VHV5_9ACTN</name>
<feature type="domain" description="Glycoside hydrolase family 65 N-terminal" evidence="5">
    <location>
        <begin position="26"/>
        <end position="282"/>
    </location>
</feature>
<accession>A0ABU4VHV5</accession>
<dbReference type="Pfam" id="PF03633">
    <property type="entry name" value="Glyco_hydro_65C"/>
    <property type="match status" value="1"/>
</dbReference>
<feature type="domain" description="Glycoside hydrolase family 65 central catalytic" evidence="3">
    <location>
        <begin position="339"/>
        <end position="691"/>
    </location>
</feature>
<comment type="similarity">
    <text evidence="1">Belongs to the glycosyl hydrolase 65 family.</text>
</comment>
<dbReference type="InterPro" id="IPR037018">
    <property type="entry name" value="GH65_N"/>
</dbReference>
<protein>
    <submittedName>
        <fullName evidence="6">Glycosyl hydrolase family 65 protein</fullName>
    </submittedName>
</protein>
<dbReference type="InterPro" id="IPR005194">
    <property type="entry name" value="Glyco_hydro_65_C"/>
</dbReference>